<name>A0ABU9BVW8_9BURK</name>
<dbReference type="RefSeq" id="WP_341428436.1">
    <property type="nucleotide sequence ID" value="NZ_JBBUTG010000024.1"/>
</dbReference>
<dbReference type="Proteomes" id="UP001371218">
    <property type="component" value="Unassembled WGS sequence"/>
</dbReference>
<proteinExistence type="predicted"/>
<evidence type="ECO:0000313" key="2">
    <source>
        <dbReference type="Proteomes" id="UP001371218"/>
    </source>
</evidence>
<comment type="caution">
    <text evidence="1">The sequence shown here is derived from an EMBL/GenBank/DDBJ whole genome shotgun (WGS) entry which is preliminary data.</text>
</comment>
<dbReference type="EMBL" id="JBBUTG010000024">
    <property type="protein sequence ID" value="MEK8034011.1"/>
    <property type="molecule type" value="Genomic_DNA"/>
</dbReference>
<evidence type="ECO:0000313" key="1">
    <source>
        <dbReference type="EMBL" id="MEK8034011.1"/>
    </source>
</evidence>
<dbReference type="Pfam" id="PF07388">
    <property type="entry name" value="A-2_8-polyST"/>
    <property type="match status" value="1"/>
</dbReference>
<gene>
    <name evidence="1" type="ORF">AACH06_24570</name>
</gene>
<sequence>MAATTISLTGPDQWAGAQHAAPKSVPAGYHDRVALYFVASPLQYLAALEIAESFEVGARQVLVWYQPGIQSIVRDAHWDASMYMPWPRHRPMPGPFGRLRRLRDNIRQVAATVGAARELHIHSAVFDTEAINYFLNALPALTGAEVTRGRILPDGLINVMRYPLSPGKQAAMRMRSLRQLIAPELRYSRFSGDRIGSEAPFCDRIYVLPGLPHDYPAHKVVTLRPPPMAAGRSTLPCRPSENRPKRALVVGQPLVGAGLLAASDLPKVSQTLRQWLHASGIDEVIYKAHPKDQHRELSMLGDQVVELDVPLESWLPGEHFDAVVGVRSTVLVLARQMYGAQTTVRSFGWNCVRFKSHEERVAMYRAFVAAGVEIDGEH</sequence>
<organism evidence="1 2">
    <name type="scientific">Ideonella lacteola</name>
    <dbReference type="NCBI Taxonomy" id="2984193"/>
    <lineage>
        <taxon>Bacteria</taxon>
        <taxon>Pseudomonadati</taxon>
        <taxon>Pseudomonadota</taxon>
        <taxon>Betaproteobacteria</taxon>
        <taxon>Burkholderiales</taxon>
        <taxon>Sphaerotilaceae</taxon>
        <taxon>Ideonella</taxon>
    </lineage>
</organism>
<keyword evidence="2" id="KW-1185">Reference proteome</keyword>
<reference evidence="1 2" key="1">
    <citation type="submission" date="2024-04" db="EMBL/GenBank/DDBJ databases">
        <title>Novel species of the genus Ideonella isolated from streams.</title>
        <authorList>
            <person name="Lu H."/>
        </authorList>
    </citation>
    <scope>NUCLEOTIDE SEQUENCE [LARGE SCALE GENOMIC DNA]</scope>
    <source>
        <strain evidence="1 2">DXS29W</strain>
    </source>
</reference>
<dbReference type="InterPro" id="IPR010866">
    <property type="entry name" value="A-2_8-polyST"/>
</dbReference>
<accession>A0ABU9BVW8</accession>
<protein>
    <submittedName>
        <fullName evidence="1">Polysialyltransferase family glycosyltransferase</fullName>
    </submittedName>
</protein>